<dbReference type="CDD" id="cd05233">
    <property type="entry name" value="SDR_c"/>
    <property type="match status" value="1"/>
</dbReference>
<protein>
    <submittedName>
        <fullName evidence="4">3-oxoacyl-[acyl-carrier-protein] reductase FabG</fullName>
        <ecNumber evidence="4">1.1.1.100</ecNumber>
    </submittedName>
</protein>
<proteinExistence type="inferred from homology"/>
<dbReference type="FunFam" id="3.40.50.720:FF:000084">
    <property type="entry name" value="Short-chain dehydrogenase reductase"/>
    <property type="match status" value="1"/>
</dbReference>
<organism evidence="4 5">
    <name type="scientific">Maioricimonas rarisocia</name>
    <dbReference type="NCBI Taxonomy" id="2528026"/>
    <lineage>
        <taxon>Bacteria</taxon>
        <taxon>Pseudomonadati</taxon>
        <taxon>Planctomycetota</taxon>
        <taxon>Planctomycetia</taxon>
        <taxon>Planctomycetales</taxon>
        <taxon>Planctomycetaceae</taxon>
        <taxon>Maioricimonas</taxon>
    </lineage>
</organism>
<evidence type="ECO:0000313" key="4">
    <source>
        <dbReference type="EMBL" id="QDU37787.1"/>
    </source>
</evidence>
<dbReference type="InterPro" id="IPR036291">
    <property type="entry name" value="NAD(P)-bd_dom_sf"/>
</dbReference>
<evidence type="ECO:0000313" key="5">
    <source>
        <dbReference type="Proteomes" id="UP000320496"/>
    </source>
</evidence>
<dbReference type="InterPro" id="IPR057326">
    <property type="entry name" value="KR_dom"/>
</dbReference>
<dbReference type="Proteomes" id="UP000320496">
    <property type="component" value="Chromosome"/>
</dbReference>
<dbReference type="EC" id="1.1.1.100" evidence="4"/>
<dbReference type="RefSeq" id="WP_145368989.1">
    <property type="nucleotide sequence ID" value="NZ_CP036275.1"/>
</dbReference>
<dbReference type="PRINTS" id="PR00081">
    <property type="entry name" value="GDHRDH"/>
</dbReference>
<comment type="similarity">
    <text evidence="1">Belongs to the short-chain dehydrogenases/reductases (SDR) family.</text>
</comment>
<dbReference type="PANTHER" id="PTHR43477:SF1">
    <property type="entry name" value="DIHYDROANTICAPSIN 7-DEHYDROGENASE"/>
    <property type="match status" value="1"/>
</dbReference>
<reference evidence="4 5" key="1">
    <citation type="submission" date="2019-02" db="EMBL/GenBank/DDBJ databases">
        <title>Deep-cultivation of Planctomycetes and their phenomic and genomic characterization uncovers novel biology.</title>
        <authorList>
            <person name="Wiegand S."/>
            <person name="Jogler M."/>
            <person name="Boedeker C."/>
            <person name="Pinto D."/>
            <person name="Vollmers J."/>
            <person name="Rivas-Marin E."/>
            <person name="Kohn T."/>
            <person name="Peeters S.H."/>
            <person name="Heuer A."/>
            <person name="Rast P."/>
            <person name="Oberbeckmann S."/>
            <person name="Bunk B."/>
            <person name="Jeske O."/>
            <person name="Meyerdierks A."/>
            <person name="Storesund J.E."/>
            <person name="Kallscheuer N."/>
            <person name="Luecker S."/>
            <person name="Lage O.M."/>
            <person name="Pohl T."/>
            <person name="Merkel B.J."/>
            <person name="Hornburger P."/>
            <person name="Mueller R.-W."/>
            <person name="Bruemmer F."/>
            <person name="Labrenz M."/>
            <person name="Spormann A.M."/>
            <person name="Op den Camp H."/>
            <person name="Overmann J."/>
            <person name="Amann R."/>
            <person name="Jetten M.S.M."/>
            <person name="Mascher T."/>
            <person name="Medema M.H."/>
            <person name="Devos D.P."/>
            <person name="Kaster A.-K."/>
            <person name="Ovreas L."/>
            <person name="Rohde M."/>
            <person name="Galperin M.Y."/>
            <person name="Jogler C."/>
        </authorList>
    </citation>
    <scope>NUCLEOTIDE SEQUENCE [LARGE SCALE GENOMIC DNA]</scope>
    <source>
        <strain evidence="4 5">Mal4</strain>
    </source>
</reference>
<dbReference type="PANTHER" id="PTHR43477">
    <property type="entry name" value="DIHYDROANTICAPSIN 7-DEHYDROGENASE"/>
    <property type="match status" value="1"/>
</dbReference>
<gene>
    <name evidence="4" type="primary">fabG_3</name>
    <name evidence="4" type="ORF">Mal4_21040</name>
</gene>
<dbReference type="GO" id="GO:0004316">
    <property type="term" value="F:3-oxoacyl-[acyl-carrier-protein] reductase (NADPH) activity"/>
    <property type="evidence" value="ECO:0007669"/>
    <property type="project" value="UniProtKB-EC"/>
</dbReference>
<feature type="domain" description="Ketoreductase" evidence="3">
    <location>
        <begin position="8"/>
        <end position="181"/>
    </location>
</feature>
<evidence type="ECO:0000256" key="2">
    <source>
        <dbReference type="ARBA" id="ARBA00023002"/>
    </source>
</evidence>
<accession>A0A517Z5P5</accession>
<dbReference type="AlphaFoldDB" id="A0A517Z5P5"/>
<dbReference type="KEGG" id="mri:Mal4_21040"/>
<dbReference type="Gene3D" id="3.40.50.720">
    <property type="entry name" value="NAD(P)-binding Rossmann-like Domain"/>
    <property type="match status" value="1"/>
</dbReference>
<dbReference type="SUPFAM" id="SSF51735">
    <property type="entry name" value="NAD(P)-binding Rossmann-fold domains"/>
    <property type="match status" value="1"/>
</dbReference>
<name>A0A517Z5P5_9PLAN</name>
<dbReference type="SMART" id="SM00822">
    <property type="entry name" value="PKS_KR"/>
    <property type="match status" value="1"/>
</dbReference>
<sequence length="252" mass="26157">MISQNSNRSAIVFGATGSVGTALARNLAEDGARLLLAGRSTERLRDLGDELDSPTVEVDSSRPDSFKEAFREASESIGPIHAVANCIGSVLLKPAHLTTDDDWAATMQVNAFSSFAILREAAAAMRSSGGSIVLFSSAAVRIGLPNHEAIAAAKGAVEGLVKSAAATYAARGIRVNAIAPGLVKSEMTRRIWESETSAAASEQMHALGRLGEPEDVAGMAAWLMDPANSWVTGQVIGVDGGLASVVARRRGS</sequence>
<dbReference type="EMBL" id="CP036275">
    <property type="protein sequence ID" value="QDU37787.1"/>
    <property type="molecule type" value="Genomic_DNA"/>
</dbReference>
<dbReference type="OrthoDB" id="9803333at2"/>
<keyword evidence="5" id="KW-1185">Reference proteome</keyword>
<dbReference type="InterPro" id="IPR002347">
    <property type="entry name" value="SDR_fam"/>
</dbReference>
<dbReference type="InterPro" id="IPR051122">
    <property type="entry name" value="SDR_DHRS6-like"/>
</dbReference>
<dbReference type="Pfam" id="PF13561">
    <property type="entry name" value="adh_short_C2"/>
    <property type="match status" value="1"/>
</dbReference>
<evidence type="ECO:0000259" key="3">
    <source>
        <dbReference type="SMART" id="SM00822"/>
    </source>
</evidence>
<evidence type="ECO:0000256" key="1">
    <source>
        <dbReference type="ARBA" id="ARBA00006484"/>
    </source>
</evidence>
<keyword evidence="2 4" id="KW-0560">Oxidoreductase</keyword>